<dbReference type="PROSITE" id="PS00134">
    <property type="entry name" value="TRYPSIN_HIS"/>
    <property type="match status" value="1"/>
</dbReference>
<reference evidence="14" key="2">
    <citation type="submission" date="2020-05" db="UniProtKB">
        <authorList>
            <consortium name="EnsemblMetazoa"/>
        </authorList>
    </citation>
    <scope>IDENTIFICATION</scope>
    <source>
        <strain evidence="14">IAEA</strain>
    </source>
</reference>
<dbReference type="STRING" id="37001.A0A1A9WIZ6"/>
<evidence type="ECO:0000256" key="11">
    <source>
        <dbReference type="RuleBase" id="RU366078"/>
    </source>
</evidence>
<dbReference type="SMART" id="SM00680">
    <property type="entry name" value="CLIP"/>
    <property type="match status" value="1"/>
</dbReference>
<keyword evidence="3" id="KW-0732">Signal</keyword>
<dbReference type="InterPro" id="IPR043504">
    <property type="entry name" value="Peptidase_S1_PA_chymotrypsin"/>
</dbReference>
<accession>A0A1A9WIZ6</accession>
<name>A0A1A9WIZ6_9MUSC</name>
<dbReference type="Gene3D" id="3.30.1640.30">
    <property type="match status" value="1"/>
</dbReference>
<dbReference type="AlphaFoldDB" id="A0A1A9WIZ6"/>
<evidence type="ECO:0000256" key="5">
    <source>
        <dbReference type="ARBA" id="ARBA00022825"/>
    </source>
</evidence>
<evidence type="ECO:0000256" key="2">
    <source>
        <dbReference type="ARBA" id="ARBA00022723"/>
    </source>
</evidence>
<dbReference type="PANTHER" id="PTHR24252:SF7">
    <property type="entry name" value="HYALIN"/>
    <property type="match status" value="1"/>
</dbReference>
<comment type="subcellular location">
    <subcellularLocation>
        <location evidence="11">Secreted</location>
    </subcellularLocation>
</comment>
<keyword evidence="7" id="KW-0865">Zymogen</keyword>
<evidence type="ECO:0000256" key="8">
    <source>
        <dbReference type="ARBA" id="ARBA00023157"/>
    </source>
</evidence>
<dbReference type="FunFam" id="2.40.10.10:FF:000078">
    <property type="entry name" value="Serine protease H137"/>
    <property type="match status" value="1"/>
</dbReference>
<dbReference type="InterPro" id="IPR018114">
    <property type="entry name" value="TRYPSIN_HIS"/>
</dbReference>
<dbReference type="SMART" id="SM00020">
    <property type="entry name" value="Tryp_SPc"/>
    <property type="match status" value="1"/>
</dbReference>
<protein>
    <recommendedName>
        <fullName evidence="11">CLIP domain-containing serine protease</fullName>
        <ecNumber evidence="11">3.4.21.-</ecNumber>
    </recommendedName>
</protein>
<evidence type="ECO:0000256" key="6">
    <source>
        <dbReference type="ARBA" id="ARBA00022837"/>
    </source>
</evidence>
<keyword evidence="8" id="KW-1015">Disulfide bond</keyword>
<evidence type="ECO:0000256" key="7">
    <source>
        <dbReference type="ARBA" id="ARBA00023145"/>
    </source>
</evidence>
<evidence type="ECO:0000313" key="15">
    <source>
        <dbReference type="Proteomes" id="UP000091820"/>
    </source>
</evidence>
<keyword evidence="11" id="KW-0964">Secreted</keyword>
<evidence type="ECO:0000256" key="4">
    <source>
        <dbReference type="ARBA" id="ARBA00022801"/>
    </source>
</evidence>
<dbReference type="Pfam" id="PF00089">
    <property type="entry name" value="Trypsin"/>
    <property type="match status" value="1"/>
</dbReference>
<dbReference type="EnsemblMetazoa" id="GBRI021575-RA">
    <property type="protein sequence ID" value="GBRI021575-PA"/>
    <property type="gene ID" value="GBRI021575"/>
</dbReference>
<dbReference type="GO" id="GO:0006508">
    <property type="term" value="P:proteolysis"/>
    <property type="evidence" value="ECO:0007669"/>
    <property type="project" value="UniProtKB-KW"/>
</dbReference>
<sequence>MCCIDYASDCLTPSQEPGLCMPVKSCRNIYETFQQTVSRSDNLSEDDKNLILKSYCGTFRNVHHVCCSKSEIQLNSEGLDILTNTTCGGNHRGRVSGGVRAALFSLPWMALLKYNIGEPFKCGGSLITNRYVLTAAHCVYGHEDVLSEVRLGEYNISSPLDCTNSIKSECAPPVEDVGIEEILIPDNYRKHGLHDDIALIRLNRTVEFRRQLKPICLPISEKLRSAQHSHYVIAGWGRTENGNSSDVPLFAVIRYIERESCQREFPALPSLRDEHICAGGQNLVDSCRGDSGGPLGFRDKLFDHLRFIQFGVVSFGINSCGRIDMPGVYTNVSYHLQWITDNIRI</sequence>
<proteinExistence type="inferred from homology"/>
<evidence type="ECO:0000256" key="10">
    <source>
        <dbReference type="ARBA" id="ARBA00024195"/>
    </source>
</evidence>
<dbReference type="VEuPathDB" id="VectorBase:GBRI021575"/>
<dbReference type="GO" id="GO:0051604">
    <property type="term" value="P:protein maturation"/>
    <property type="evidence" value="ECO:0007669"/>
    <property type="project" value="UniProtKB-ARBA"/>
</dbReference>
<feature type="domain" description="Peptidase S1" evidence="12">
    <location>
        <begin position="95"/>
        <end position="344"/>
    </location>
</feature>
<dbReference type="InterPro" id="IPR022700">
    <property type="entry name" value="CLIP"/>
</dbReference>
<dbReference type="Pfam" id="PF12032">
    <property type="entry name" value="CLIP"/>
    <property type="match status" value="1"/>
</dbReference>
<evidence type="ECO:0000256" key="3">
    <source>
        <dbReference type="ARBA" id="ARBA00022729"/>
    </source>
</evidence>
<dbReference type="InterPro" id="IPR001254">
    <property type="entry name" value="Trypsin_dom"/>
</dbReference>
<dbReference type="InterPro" id="IPR038565">
    <property type="entry name" value="CLIP_sf"/>
</dbReference>
<dbReference type="SUPFAM" id="SSF50494">
    <property type="entry name" value="Trypsin-like serine proteases"/>
    <property type="match status" value="1"/>
</dbReference>
<dbReference type="GO" id="GO:0004252">
    <property type="term" value="F:serine-type endopeptidase activity"/>
    <property type="evidence" value="ECO:0007669"/>
    <property type="project" value="UniProtKB-UniRule"/>
</dbReference>
<comment type="similarity">
    <text evidence="10 11">Belongs to the peptidase S1 family. CLIP subfamily.</text>
</comment>
<evidence type="ECO:0000256" key="1">
    <source>
        <dbReference type="ARBA" id="ARBA00022670"/>
    </source>
</evidence>
<keyword evidence="2" id="KW-0479">Metal-binding</keyword>
<dbReference type="PRINTS" id="PR00722">
    <property type="entry name" value="CHYMOTRYPSIN"/>
</dbReference>
<keyword evidence="5 11" id="KW-0720">Serine protease</keyword>
<dbReference type="CDD" id="cd00190">
    <property type="entry name" value="Tryp_SPc"/>
    <property type="match status" value="1"/>
</dbReference>
<comment type="domain">
    <text evidence="11">The clip domain consists of 35-55 residues which are 'knitted' together usually by 3 conserved disulfide bonds forming a clip-like compact structure.</text>
</comment>
<dbReference type="Proteomes" id="UP000091820">
    <property type="component" value="Unassembled WGS sequence"/>
</dbReference>
<dbReference type="InterPro" id="IPR001314">
    <property type="entry name" value="Peptidase_S1A"/>
</dbReference>
<evidence type="ECO:0000256" key="9">
    <source>
        <dbReference type="ARBA" id="ARBA00023180"/>
    </source>
</evidence>
<dbReference type="PROSITE" id="PS50240">
    <property type="entry name" value="TRYPSIN_DOM"/>
    <property type="match status" value="1"/>
</dbReference>
<feature type="domain" description="Clip" evidence="13">
    <location>
        <begin position="9"/>
        <end position="67"/>
    </location>
</feature>
<keyword evidence="15" id="KW-1185">Reference proteome</keyword>
<dbReference type="GO" id="GO:0046872">
    <property type="term" value="F:metal ion binding"/>
    <property type="evidence" value="ECO:0007669"/>
    <property type="project" value="UniProtKB-KW"/>
</dbReference>
<dbReference type="PROSITE" id="PS51888">
    <property type="entry name" value="CLIP"/>
    <property type="match status" value="1"/>
</dbReference>
<evidence type="ECO:0000259" key="13">
    <source>
        <dbReference type="PROSITE" id="PS51888"/>
    </source>
</evidence>
<keyword evidence="4 11" id="KW-0378">Hydrolase</keyword>
<dbReference type="Gene3D" id="2.40.10.10">
    <property type="entry name" value="Trypsin-like serine proteases"/>
    <property type="match status" value="2"/>
</dbReference>
<dbReference type="GO" id="GO:0005576">
    <property type="term" value="C:extracellular region"/>
    <property type="evidence" value="ECO:0007669"/>
    <property type="project" value="UniProtKB-SubCell"/>
</dbReference>
<keyword evidence="9" id="KW-0325">Glycoprotein</keyword>
<reference evidence="15" key="1">
    <citation type="submission" date="2014-03" db="EMBL/GenBank/DDBJ databases">
        <authorList>
            <person name="Aksoy S."/>
            <person name="Warren W."/>
            <person name="Wilson R.K."/>
        </authorList>
    </citation>
    <scope>NUCLEOTIDE SEQUENCE [LARGE SCALE GENOMIC DNA]</scope>
    <source>
        <strain evidence="15">IAEA</strain>
    </source>
</reference>
<dbReference type="EC" id="3.4.21.-" evidence="11"/>
<evidence type="ECO:0000259" key="12">
    <source>
        <dbReference type="PROSITE" id="PS50240"/>
    </source>
</evidence>
<dbReference type="InterPro" id="IPR009003">
    <property type="entry name" value="Peptidase_S1_PA"/>
</dbReference>
<dbReference type="PANTHER" id="PTHR24252">
    <property type="entry name" value="ACROSIN-RELATED"/>
    <property type="match status" value="1"/>
</dbReference>
<evidence type="ECO:0000313" key="14">
    <source>
        <dbReference type="EnsemblMetazoa" id="GBRI021575-PA"/>
    </source>
</evidence>
<organism evidence="14 15">
    <name type="scientific">Glossina brevipalpis</name>
    <dbReference type="NCBI Taxonomy" id="37001"/>
    <lineage>
        <taxon>Eukaryota</taxon>
        <taxon>Metazoa</taxon>
        <taxon>Ecdysozoa</taxon>
        <taxon>Arthropoda</taxon>
        <taxon>Hexapoda</taxon>
        <taxon>Insecta</taxon>
        <taxon>Pterygota</taxon>
        <taxon>Neoptera</taxon>
        <taxon>Endopterygota</taxon>
        <taxon>Diptera</taxon>
        <taxon>Brachycera</taxon>
        <taxon>Muscomorpha</taxon>
        <taxon>Hippoboscoidea</taxon>
        <taxon>Glossinidae</taxon>
        <taxon>Glossina</taxon>
    </lineage>
</organism>
<keyword evidence="6" id="KW-0106">Calcium</keyword>
<keyword evidence="1 11" id="KW-0645">Protease</keyword>
<dbReference type="FunFam" id="2.40.10.10:FF:000028">
    <property type="entry name" value="Serine protease easter"/>
    <property type="match status" value="1"/>
</dbReference>